<evidence type="ECO:0000259" key="6">
    <source>
        <dbReference type="PROSITE" id="PS50862"/>
    </source>
</evidence>
<dbReference type="InterPro" id="IPR006195">
    <property type="entry name" value="aa-tRNA-synth_II"/>
</dbReference>
<dbReference type="FunFam" id="3.30.930.10:FF:000017">
    <property type="entry name" value="Elongation factor P--(R)-beta-lysine ligase"/>
    <property type="match status" value="1"/>
</dbReference>
<gene>
    <name evidence="7" type="ORF">BFW38_01680</name>
</gene>
<evidence type="ECO:0000256" key="5">
    <source>
        <dbReference type="ARBA" id="ARBA00052794"/>
    </source>
</evidence>
<keyword evidence="8" id="KW-1185">Reference proteome</keyword>
<dbReference type="EMBL" id="MDTQ01000001">
    <property type="protein sequence ID" value="ODC02444.1"/>
    <property type="molecule type" value="Genomic_DNA"/>
</dbReference>
<dbReference type="Gene3D" id="3.30.930.10">
    <property type="entry name" value="Bira Bifunctional Protein, Domain 2"/>
    <property type="match status" value="1"/>
</dbReference>
<dbReference type="Proteomes" id="UP000094291">
    <property type="component" value="Unassembled WGS sequence"/>
</dbReference>
<feature type="domain" description="Aminoacyl-transfer RNA synthetases class-II family profile" evidence="6">
    <location>
        <begin position="22"/>
        <end position="318"/>
    </location>
</feature>
<dbReference type="NCBIfam" id="NF006828">
    <property type="entry name" value="PRK09350.1"/>
    <property type="match status" value="1"/>
</dbReference>
<dbReference type="InterPro" id="IPR004525">
    <property type="entry name" value="EpmA"/>
</dbReference>
<dbReference type="AlphaFoldDB" id="A0A1E2V636"/>
<comment type="subunit">
    <text evidence="1">Homodimer.</text>
</comment>
<dbReference type="Pfam" id="PF00152">
    <property type="entry name" value="tRNA-synt_2"/>
    <property type="match status" value="1"/>
</dbReference>
<dbReference type="STRING" id="197479.BFW38_01680"/>
<protein>
    <submittedName>
        <fullName evidence="7">EF-P lysine aminoacylase GenX</fullName>
    </submittedName>
</protein>
<comment type="caution">
    <text evidence="7">The sequence shown here is derived from an EMBL/GenBank/DDBJ whole genome shotgun (WGS) entry which is preliminary data.</text>
</comment>
<dbReference type="NCBIfam" id="TIGR00462">
    <property type="entry name" value="genX"/>
    <property type="match status" value="1"/>
</dbReference>
<organism evidence="7 8">
    <name type="scientific">Terasakiispira papahanaumokuakeensis</name>
    <dbReference type="NCBI Taxonomy" id="197479"/>
    <lineage>
        <taxon>Bacteria</taxon>
        <taxon>Pseudomonadati</taxon>
        <taxon>Pseudomonadota</taxon>
        <taxon>Gammaproteobacteria</taxon>
        <taxon>Oceanospirillales</taxon>
        <taxon>Terasakiispira</taxon>
    </lineage>
</organism>
<dbReference type="GO" id="GO:0004824">
    <property type="term" value="F:lysine-tRNA ligase activity"/>
    <property type="evidence" value="ECO:0007669"/>
    <property type="project" value="InterPro"/>
</dbReference>
<evidence type="ECO:0000256" key="3">
    <source>
        <dbReference type="ARBA" id="ARBA00022741"/>
    </source>
</evidence>
<proteinExistence type="predicted"/>
<dbReference type="GO" id="GO:0005524">
    <property type="term" value="F:ATP binding"/>
    <property type="evidence" value="ECO:0007669"/>
    <property type="project" value="UniProtKB-KW"/>
</dbReference>
<evidence type="ECO:0000313" key="7">
    <source>
        <dbReference type="EMBL" id="ODC02444.1"/>
    </source>
</evidence>
<name>A0A1E2V636_9GAMM</name>
<dbReference type="GO" id="GO:0000049">
    <property type="term" value="F:tRNA binding"/>
    <property type="evidence" value="ECO:0007669"/>
    <property type="project" value="TreeGrafter"/>
</dbReference>
<dbReference type="InterPro" id="IPR004364">
    <property type="entry name" value="Aa-tRNA-synt_II"/>
</dbReference>
<dbReference type="PROSITE" id="PS50862">
    <property type="entry name" value="AA_TRNA_LIGASE_II"/>
    <property type="match status" value="1"/>
</dbReference>
<keyword evidence="2" id="KW-0436">Ligase</keyword>
<reference evidence="7 8" key="1">
    <citation type="submission" date="2016-08" db="EMBL/GenBank/DDBJ databases">
        <authorList>
            <person name="Seilhamer J.J."/>
        </authorList>
    </citation>
    <scope>NUCLEOTIDE SEQUENCE [LARGE SCALE GENOMIC DNA]</scope>
    <source>
        <strain evidence="7 8">PH27A</strain>
    </source>
</reference>
<evidence type="ECO:0000256" key="2">
    <source>
        <dbReference type="ARBA" id="ARBA00022598"/>
    </source>
</evidence>
<dbReference type="InterPro" id="IPR045864">
    <property type="entry name" value="aa-tRNA-synth_II/BPL/LPL"/>
</dbReference>
<comment type="catalytic activity">
    <reaction evidence="5">
        <text>D-beta-lysine + L-lysyl-[protein] + ATP = N(6)-((3R)-3,6-diaminohexanoyl)-L-lysyl-[protein] + AMP + diphosphate + H(+)</text>
        <dbReference type="Rhea" id="RHEA:83435"/>
        <dbReference type="Rhea" id="RHEA-COMP:9752"/>
        <dbReference type="Rhea" id="RHEA-COMP:20131"/>
        <dbReference type="ChEBI" id="CHEBI:15378"/>
        <dbReference type="ChEBI" id="CHEBI:29969"/>
        <dbReference type="ChEBI" id="CHEBI:30616"/>
        <dbReference type="ChEBI" id="CHEBI:33019"/>
        <dbReference type="ChEBI" id="CHEBI:84138"/>
        <dbReference type="ChEBI" id="CHEBI:156053"/>
        <dbReference type="ChEBI" id="CHEBI:456215"/>
    </reaction>
    <physiologicalReaction direction="left-to-right" evidence="5">
        <dbReference type="Rhea" id="RHEA:83436"/>
    </physiologicalReaction>
</comment>
<accession>A0A1E2V636</accession>
<dbReference type="PANTHER" id="PTHR42918:SF6">
    <property type="entry name" value="ELONGATION FACTOR P--(R)-BETA-LYSINE LIGASE"/>
    <property type="match status" value="1"/>
</dbReference>
<evidence type="ECO:0000313" key="8">
    <source>
        <dbReference type="Proteomes" id="UP000094291"/>
    </source>
</evidence>
<dbReference type="OrthoDB" id="9802326at2"/>
<dbReference type="RefSeq" id="WP_068996829.1">
    <property type="nucleotide sequence ID" value="NZ_MDTQ01000001.1"/>
</dbReference>
<evidence type="ECO:0000256" key="4">
    <source>
        <dbReference type="ARBA" id="ARBA00022840"/>
    </source>
</evidence>
<dbReference type="GO" id="GO:0005829">
    <property type="term" value="C:cytosol"/>
    <property type="evidence" value="ECO:0007669"/>
    <property type="project" value="TreeGrafter"/>
</dbReference>
<keyword evidence="4" id="KW-0067">ATP-binding</keyword>
<dbReference type="GO" id="GO:0006430">
    <property type="term" value="P:lysyl-tRNA aminoacylation"/>
    <property type="evidence" value="ECO:0007669"/>
    <property type="project" value="InterPro"/>
</dbReference>
<dbReference type="SUPFAM" id="SSF55681">
    <property type="entry name" value="Class II aaRS and biotin synthetases"/>
    <property type="match status" value="1"/>
</dbReference>
<sequence length="322" mass="35562">MSWRPSASLEQLRFRAQCIQQVRTFFEQRDVLEVETPILGSAGSTDPFLDSFITELTPAGRPSAKGERLWLQTSPECHMKRLLAAGYGAIWQLSRCFRNGERSRRHNPEFSMIEWYRPGWNLGELLGEIQALINLLLGKAPYQCMTYSEALQHFAHVDPFTATDEVLRDQARACSGLDGPLSRDDCLDILISHRVEPALATAGRVCLTEFPASQAALARTFTNAEGHLVAERCEVYVAGIELANAYHELTDAHEQAQRFMADCDARQQLGKPDVQADEALLEALNSGLPSTSGVALGLDRLIMLAAGASSLDEVTAFPIDRA</sequence>
<dbReference type="PANTHER" id="PTHR42918">
    <property type="entry name" value="LYSYL-TRNA SYNTHETASE"/>
    <property type="match status" value="1"/>
</dbReference>
<keyword evidence="3" id="KW-0547">Nucleotide-binding</keyword>
<evidence type="ECO:0000256" key="1">
    <source>
        <dbReference type="ARBA" id="ARBA00011738"/>
    </source>
</evidence>